<evidence type="ECO:0000313" key="2">
    <source>
        <dbReference type="Proteomes" id="UP000789366"/>
    </source>
</evidence>
<dbReference type="EMBL" id="CAJVPW010028307">
    <property type="protein sequence ID" value="CAG8717939.1"/>
    <property type="molecule type" value="Genomic_DNA"/>
</dbReference>
<feature type="non-terminal residue" evidence="1">
    <location>
        <position position="1"/>
    </location>
</feature>
<keyword evidence="2" id="KW-1185">Reference proteome</keyword>
<evidence type="ECO:0000313" key="1">
    <source>
        <dbReference type="EMBL" id="CAG8717939.1"/>
    </source>
</evidence>
<sequence length="41" mass="4822">KPDIMRLHVHLPDQHTVLFQDDNNFDDIFFCELYTGTTLTA</sequence>
<accession>A0ACA9PQM0</accession>
<protein>
    <submittedName>
        <fullName evidence="1">752_t:CDS:1</fullName>
    </submittedName>
</protein>
<dbReference type="Proteomes" id="UP000789366">
    <property type="component" value="Unassembled WGS sequence"/>
</dbReference>
<organism evidence="1 2">
    <name type="scientific">Cetraspora pellucida</name>
    <dbReference type="NCBI Taxonomy" id="1433469"/>
    <lineage>
        <taxon>Eukaryota</taxon>
        <taxon>Fungi</taxon>
        <taxon>Fungi incertae sedis</taxon>
        <taxon>Mucoromycota</taxon>
        <taxon>Glomeromycotina</taxon>
        <taxon>Glomeromycetes</taxon>
        <taxon>Diversisporales</taxon>
        <taxon>Gigasporaceae</taxon>
        <taxon>Cetraspora</taxon>
    </lineage>
</organism>
<name>A0ACA9PQM0_9GLOM</name>
<gene>
    <name evidence="1" type="ORF">SPELUC_LOCUS12244</name>
</gene>
<feature type="non-terminal residue" evidence="1">
    <location>
        <position position="41"/>
    </location>
</feature>
<reference evidence="1" key="1">
    <citation type="submission" date="2021-06" db="EMBL/GenBank/DDBJ databases">
        <authorList>
            <person name="Kallberg Y."/>
            <person name="Tangrot J."/>
            <person name="Rosling A."/>
        </authorList>
    </citation>
    <scope>NUCLEOTIDE SEQUENCE</scope>
    <source>
        <strain evidence="1">28 12/20/2015</strain>
    </source>
</reference>
<proteinExistence type="predicted"/>
<comment type="caution">
    <text evidence="1">The sequence shown here is derived from an EMBL/GenBank/DDBJ whole genome shotgun (WGS) entry which is preliminary data.</text>
</comment>